<dbReference type="AlphaFoldDB" id="A0A6V7RLV4"/>
<evidence type="ECO:0000256" key="2">
    <source>
        <dbReference type="ARBA" id="ARBA00022475"/>
    </source>
</evidence>
<dbReference type="PANTHER" id="PTHR30250">
    <property type="entry name" value="PST FAMILY PREDICTED COLANIC ACID TRANSPORTER"/>
    <property type="match status" value="1"/>
</dbReference>
<feature type="transmembrane region" description="Helical" evidence="6">
    <location>
        <begin position="101"/>
        <end position="121"/>
    </location>
</feature>
<feature type="transmembrane region" description="Helical" evidence="6">
    <location>
        <begin position="309"/>
        <end position="331"/>
    </location>
</feature>
<dbReference type="PANTHER" id="PTHR30250:SF11">
    <property type="entry name" value="O-ANTIGEN TRANSPORTER-RELATED"/>
    <property type="match status" value="1"/>
</dbReference>
<dbReference type="GO" id="GO:0005886">
    <property type="term" value="C:plasma membrane"/>
    <property type="evidence" value="ECO:0007669"/>
    <property type="project" value="UniProtKB-SubCell"/>
</dbReference>
<evidence type="ECO:0000256" key="4">
    <source>
        <dbReference type="ARBA" id="ARBA00022989"/>
    </source>
</evidence>
<dbReference type="InterPro" id="IPR050833">
    <property type="entry name" value="Poly_Biosynth_Transport"/>
</dbReference>
<feature type="transmembrane region" description="Helical" evidence="6">
    <location>
        <begin position="429"/>
        <end position="447"/>
    </location>
</feature>
<evidence type="ECO:0000256" key="1">
    <source>
        <dbReference type="ARBA" id="ARBA00004651"/>
    </source>
</evidence>
<feature type="transmembrane region" description="Helical" evidence="6">
    <location>
        <begin position="343"/>
        <end position="362"/>
    </location>
</feature>
<dbReference type="EMBL" id="CAJEWB010000012">
    <property type="protein sequence ID" value="CAD2079240.1"/>
    <property type="molecule type" value="Genomic_DNA"/>
</dbReference>
<organism evidence="7 8">
    <name type="scientific">Phocicoccus pinnipedialis</name>
    <dbReference type="NCBI Taxonomy" id="110845"/>
    <lineage>
        <taxon>Bacteria</taxon>
        <taxon>Bacillati</taxon>
        <taxon>Bacillota</taxon>
        <taxon>Bacilli</taxon>
        <taxon>Bacillales</taxon>
        <taxon>Salinicoccaceae</taxon>
        <taxon>Phocicoccus</taxon>
    </lineage>
</organism>
<proteinExistence type="predicted"/>
<evidence type="ECO:0000256" key="3">
    <source>
        <dbReference type="ARBA" id="ARBA00022692"/>
    </source>
</evidence>
<feature type="transmembrane region" description="Helical" evidence="6">
    <location>
        <begin position="368"/>
        <end position="390"/>
    </location>
</feature>
<feature type="transmembrane region" description="Helical" evidence="6">
    <location>
        <begin position="402"/>
        <end position="423"/>
    </location>
</feature>
<comment type="subcellular location">
    <subcellularLocation>
        <location evidence="1">Cell membrane</location>
        <topology evidence="1">Multi-pass membrane protein</topology>
    </subcellularLocation>
</comment>
<sequence>MFKDAFIYLLSKLIPAALGIGILFIYLTSMPPEVYGVYSLSLITLGLFNVLTTQWIRSSMLRFYNDKVENFMGKIFYFVIIVTIINVIIVGLLVWYTKFSFVTFIIATVLITNIIYFEVMNNYYRTIILPKKVLIANILKNLSLVIILLLFVNFFSELTLDSALLIYSISLLISNIYYFLNFKEIVYIEYDRKLLKPFLDYGIPLSLSFALGIILQNIDKYFITIILGTEYNGYYSLAYDFIHNSLYMIMGSLSMASLPRILKSNRENFNSDFLKYINYFYAISFPFLVISISISTEIVTILNRYGYELSIFVVVMITIATFIQGVNSFVYNQAVQLLKQTSIIIVPVLVAVIVTVIINVTLLGKVGIVAAAVSSVVAFSTSNYLIIVKLRKIDSIRVMPKNILIHLVLATIMTAVLFNLFIINIFMTVLIKVILTIMGYIFYYYIFKKSIRRI</sequence>
<dbReference type="RefSeq" id="WP_186078306.1">
    <property type="nucleotide sequence ID" value="NZ_CAJEWB010000012.1"/>
</dbReference>
<name>A0A6V7RLV4_9BACL</name>
<keyword evidence="2" id="KW-1003">Cell membrane</keyword>
<feature type="transmembrane region" description="Helical" evidence="6">
    <location>
        <begin position="7"/>
        <end position="29"/>
    </location>
</feature>
<keyword evidence="4 6" id="KW-1133">Transmembrane helix</keyword>
<feature type="transmembrane region" description="Helical" evidence="6">
    <location>
        <begin position="75"/>
        <end position="95"/>
    </location>
</feature>
<feature type="transmembrane region" description="Helical" evidence="6">
    <location>
        <begin position="279"/>
        <end position="303"/>
    </location>
</feature>
<keyword evidence="3 6" id="KW-0812">Transmembrane</keyword>
<dbReference type="Proteomes" id="UP000588186">
    <property type="component" value="Unassembled WGS sequence"/>
</dbReference>
<feature type="transmembrane region" description="Helical" evidence="6">
    <location>
        <begin position="35"/>
        <end position="55"/>
    </location>
</feature>
<evidence type="ECO:0000256" key="5">
    <source>
        <dbReference type="ARBA" id="ARBA00023136"/>
    </source>
</evidence>
<keyword evidence="8" id="KW-1185">Reference proteome</keyword>
<protein>
    <submittedName>
        <fullName evidence="7">Uncharacterized protein</fullName>
    </submittedName>
</protein>
<dbReference type="InterPro" id="IPR002797">
    <property type="entry name" value="Polysacc_synth"/>
</dbReference>
<feature type="transmembrane region" description="Helical" evidence="6">
    <location>
        <begin position="238"/>
        <end position="258"/>
    </location>
</feature>
<dbReference type="Pfam" id="PF01943">
    <property type="entry name" value="Polysacc_synt"/>
    <property type="match status" value="1"/>
</dbReference>
<comment type="caution">
    <text evidence="7">The sequence shown here is derived from an EMBL/GenBank/DDBJ whole genome shotgun (WGS) entry which is preliminary data.</text>
</comment>
<accession>A0A6V7RLV4</accession>
<reference evidence="7 8" key="1">
    <citation type="submission" date="2020-07" db="EMBL/GenBank/DDBJ databases">
        <authorList>
            <person name="Criscuolo A."/>
        </authorList>
    </citation>
    <scope>NUCLEOTIDE SEQUENCE [LARGE SCALE GENOMIC DNA]</scope>
    <source>
        <strain evidence="7">CIP107946</strain>
    </source>
</reference>
<gene>
    <name evidence="7" type="ORF">JEOPIN946_01536</name>
</gene>
<evidence type="ECO:0000313" key="7">
    <source>
        <dbReference type="EMBL" id="CAD2079240.1"/>
    </source>
</evidence>
<feature type="transmembrane region" description="Helical" evidence="6">
    <location>
        <begin position="201"/>
        <end position="218"/>
    </location>
</feature>
<keyword evidence="5 6" id="KW-0472">Membrane</keyword>
<evidence type="ECO:0000313" key="8">
    <source>
        <dbReference type="Proteomes" id="UP000588186"/>
    </source>
</evidence>
<feature type="transmembrane region" description="Helical" evidence="6">
    <location>
        <begin position="162"/>
        <end position="180"/>
    </location>
</feature>
<feature type="transmembrane region" description="Helical" evidence="6">
    <location>
        <begin position="133"/>
        <end position="156"/>
    </location>
</feature>
<evidence type="ECO:0000256" key="6">
    <source>
        <dbReference type="SAM" id="Phobius"/>
    </source>
</evidence>